<feature type="transmembrane region" description="Helical" evidence="1">
    <location>
        <begin position="79"/>
        <end position="98"/>
    </location>
</feature>
<feature type="transmembrane region" description="Helical" evidence="1">
    <location>
        <begin position="288"/>
        <end position="308"/>
    </location>
</feature>
<accession>A0A1G1V315</accession>
<feature type="transmembrane region" description="Helical" evidence="1">
    <location>
        <begin position="105"/>
        <end position="127"/>
    </location>
</feature>
<organism evidence="2 3">
    <name type="scientific">Candidatus Blackburnbacteria bacterium RIFCSPHIGHO2_01_FULL_43_15b</name>
    <dbReference type="NCBI Taxonomy" id="1797513"/>
    <lineage>
        <taxon>Bacteria</taxon>
        <taxon>Candidatus Blackburniibacteriota</taxon>
    </lineage>
</organism>
<protein>
    <recommendedName>
        <fullName evidence="4">Glycosyltransferase RgtA/B/C/D-like domain-containing protein</fullName>
    </recommendedName>
</protein>
<evidence type="ECO:0000256" key="1">
    <source>
        <dbReference type="SAM" id="Phobius"/>
    </source>
</evidence>
<feature type="transmembrane region" description="Helical" evidence="1">
    <location>
        <begin position="216"/>
        <end position="234"/>
    </location>
</feature>
<dbReference type="EMBL" id="MHBW01000005">
    <property type="protein sequence ID" value="OGY09754.1"/>
    <property type="molecule type" value="Genomic_DNA"/>
</dbReference>
<comment type="caution">
    <text evidence="2">The sequence shown here is derived from an EMBL/GenBank/DDBJ whole genome shotgun (WGS) entry which is preliminary data.</text>
</comment>
<reference evidence="2 3" key="1">
    <citation type="journal article" date="2016" name="Nat. Commun.">
        <title>Thousands of microbial genomes shed light on interconnected biogeochemical processes in an aquifer system.</title>
        <authorList>
            <person name="Anantharaman K."/>
            <person name="Brown C.T."/>
            <person name="Hug L.A."/>
            <person name="Sharon I."/>
            <person name="Castelle C.J."/>
            <person name="Probst A.J."/>
            <person name="Thomas B.C."/>
            <person name="Singh A."/>
            <person name="Wilkins M.J."/>
            <person name="Karaoz U."/>
            <person name="Brodie E.L."/>
            <person name="Williams K.H."/>
            <person name="Hubbard S.S."/>
            <person name="Banfield J.F."/>
        </authorList>
    </citation>
    <scope>NUCLEOTIDE SEQUENCE [LARGE SCALE GENOMIC DNA]</scope>
</reference>
<name>A0A1G1V315_9BACT</name>
<evidence type="ECO:0000313" key="3">
    <source>
        <dbReference type="Proteomes" id="UP000177967"/>
    </source>
</evidence>
<feature type="transmembrane region" description="Helical" evidence="1">
    <location>
        <begin position="315"/>
        <end position="334"/>
    </location>
</feature>
<feature type="transmembrane region" description="Helical" evidence="1">
    <location>
        <begin position="346"/>
        <end position="372"/>
    </location>
</feature>
<evidence type="ECO:0008006" key="4">
    <source>
        <dbReference type="Google" id="ProtNLM"/>
    </source>
</evidence>
<sequence length="421" mass="49159">MKSIWKIIFIAFVLRLAFSFVTWHPDLNNHVDWGIRFWEYGPAKFYKANVWSFTWPNQPPGTIYIFAGIRKLFELTFSFFWYLNVSIPAFPSNLMLFFEKNLYQALLKLPAILSDCGIAYLIFRVFAKQGKKTLGLCGATLFLANPIVWYNSTIWGQTDSIISFFALLAFVLLIERKFFFAFFAIMLSLYIKLSLIIFLPVFFVVALKQKYALKQWVIALLAPILIISVLTIPFSQKAEPFGWLITLYKDKVFTQQLQVITANAFNLWAAVAGIHEKPQTLLLGPLQYAQWGELLLGIAYLPAIYLVWRKQEIKSVMWSLSIIAFSSFMLATNMHERYLYPLFAPLTILVCLYSFLLPLYIIVSLVSLVNLYNFWWFPKIDFIVQIMSVKDRIAPRILGLINFGFFLYFYKQFYTRNFRKG</sequence>
<keyword evidence="1" id="KW-1133">Transmembrane helix</keyword>
<keyword evidence="1" id="KW-0472">Membrane</keyword>
<gene>
    <name evidence="2" type="ORF">A2782_02865</name>
</gene>
<dbReference type="STRING" id="1797513.A2782_02865"/>
<feature type="transmembrane region" description="Helical" evidence="1">
    <location>
        <begin position="393"/>
        <end position="410"/>
    </location>
</feature>
<dbReference type="AlphaFoldDB" id="A0A1G1V315"/>
<feature type="transmembrane region" description="Helical" evidence="1">
    <location>
        <begin position="158"/>
        <end position="174"/>
    </location>
</feature>
<feature type="transmembrane region" description="Helical" evidence="1">
    <location>
        <begin position="180"/>
        <end position="204"/>
    </location>
</feature>
<dbReference type="Proteomes" id="UP000177967">
    <property type="component" value="Unassembled WGS sequence"/>
</dbReference>
<proteinExistence type="predicted"/>
<keyword evidence="1" id="KW-0812">Transmembrane</keyword>
<evidence type="ECO:0000313" key="2">
    <source>
        <dbReference type="EMBL" id="OGY09754.1"/>
    </source>
</evidence>